<comment type="caution">
    <text evidence="1">The sequence shown here is derived from an EMBL/GenBank/DDBJ whole genome shotgun (WGS) entry which is preliminary data.</text>
</comment>
<protein>
    <submittedName>
        <fullName evidence="1">Uncharacterized protein</fullName>
    </submittedName>
</protein>
<dbReference type="AlphaFoldDB" id="A0A0F9UV57"/>
<evidence type="ECO:0000313" key="1">
    <source>
        <dbReference type="EMBL" id="KKN57528.1"/>
    </source>
</evidence>
<sequence>MANNHRSDNLPDTRGILSGRSKLSEEEVLEIRLLYEVGSYTQRQLARLYGVTQKMIWAIVNKRAWAHLWDDYVEPAWHSRKKGAV</sequence>
<organism evidence="1">
    <name type="scientific">marine sediment metagenome</name>
    <dbReference type="NCBI Taxonomy" id="412755"/>
    <lineage>
        <taxon>unclassified sequences</taxon>
        <taxon>metagenomes</taxon>
        <taxon>ecological metagenomes</taxon>
    </lineage>
</organism>
<name>A0A0F9UV57_9ZZZZ</name>
<reference evidence="1" key="1">
    <citation type="journal article" date="2015" name="Nature">
        <title>Complex archaea that bridge the gap between prokaryotes and eukaryotes.</title>
        <authorList>
            <person name="Spang A."/>
            <person name="Saw J.H."/>
            <person name="Jorgensen S.L."/>
            <person name="Zaremba-Niedzwiedzka K."/>
            <person name="Martijn J."/>
            <person name="Lind A.E."/>
            <person name="van Eijk R."/>
            <person name="Schleper C."/>
            <person name="Guy L."/>
            <person name="Ettema T.J."/>
        </authorList>
    </citation>
    <scope>NUCLEOTIDE SEQUENCE</scope>
</reference>
<accession>A0A0F9UV57</accession>
<dbReference type="EMBL" id="LAZR01000799">
    <property type="protein sequence ID" value="KKN57528.1"/>
    <property type="molecule type" value="Genomic_DNA"/>
</dbReference>
<proteinExistence type="predicted"/>
<gene>
    <name evidence="1" type="ORF">LCGC14_0561450</name>
</gene>